<dbReference type="PANTHER" id="PTHR43329">
    <property type="entry name" value="EPOXIDE HYDROLASE"/>
    <property type="match status" value="1"/>
</dbReference>
<keyword evidence="1 3" id="KW-0378">Hydrolase</keyword>
<organism evidence="3 4">
    <name type="scientific">Paenibacillus suaedae</name>
    <dbReference type="NCBI Taxonomy" id="3077233"/>
    <lineage>
        <taxon>Bacteria</taxon>
        <taxon>Bacillati</taxon>
        <taxon>Bacillota</taxon>
        <taxon>Bacilli</taxon>
        <taxon>Bacillales</taxon>
        <taxon>Paenibacillaceae</taxon>
        <taxon>Paenibacillus</taxon>
    </lineage>
</organism>
<dbReference type="GO" id="GO:0006508">
    <property type="term" value="P:proteolysis"/>
    <property type="evidence" value="ECO:0007669"/>
    <property type="project" value="InterPro"/>
</dbReference>
<keyword evidence="4" id="KW-1185">Reference proteome</keyword>
<reference evidence="4" key="1">
    <citation type="submission" date="2023-09" db="EMBL/GenBank/DDBJ databases">
        <title>Paenibacillus sp. chi10 Genome sequencing and assembly.</title>
        <authorList>
            <person name="Kim I."/>
        </authorList>
    </citation>
    <scope>NUCLEOTIDE SEQUENCE [LARGE SCALE GENOMIC DNA]</scope>
    <source>
        <strain evidence="4">chi10</strain>
    </source>
</reference>
<dbReference type="Proteomes" id="UP001250538">
    <property type="component" value="Unassembled WGS sequence"/>
</dbReference>
<dbReference type="EMBL" id="JAVYAA010000003">
    <property type="protein sequence ID" value="MDT8977908.1"/>
    <property type="molecule type" value="Genomic_DNA"/>
</dbReference>
<gene>
    <name evidence="3" type="ORF">RQP50_16860</name>
</gene>
<protein>
    <submittedName>
        <fullName evidence="3">Alpha/beta hydrolase</fullName>
    </submittedName>
</protein>
<comment type="caution">
    <text evidence="3">The sequence shown here is derived from an EMBL/GenBank/DDBJ whole genome shotgun (WGS) entry which is preliminary data.</text>
</comment>
<dbReference type="GO" id="GO:0008233">
    <property type="term" value="F:peptidase activity"/>
    <property type="evidence" value="ECO:0007669"/>
    <property type="project" value="InterPro"/>
</dbReference>
<dbReference type="InterPro" id="IPR002410">
    <property type="entry name" value="Peptidase_S33"/>
</dbReference>
<dbReference type="SUPFAM" id="SSF53474">
    <property type="entry name" value="alpha/beta-Hydrolases"/>
    <property type="match status" value="1"/>
</dbReference>
<proteinExistence type="predicted"/>
<dbReference type="Gene3D" id="3.40.50.1820">
    <property type="entry name" value="alpha/beta hydrolase"/>
    <property type="match status" value="1"/>
</dbReference>
<dbReference type="RefSeq" id="WP_174811081.1">
    <property type="nucleotide sequence ID" value="NZ_JAVYAA010000003.1"/>
</dbReference>
<dbReference type="InterPro" id="IPR029058">
    <property type="entry name" value="AB_hydrolase_fold"/>
</dbReference>
<evidence type="ECO:0000313" key="4">
    <source>
        <dbReference type="Proteomes" id="UP001250538"/>
    </source>
</evidence>
<evidence type="ECO:0000259" key="2">
    <source>
        <dbReference type="Pfam" id="PF12146"/>
    </source>
</evidence>
<dbReference type="AlphaFoldDB" id="A0AAJ2N2T7"/>
<accession>A0AAJ2N2T7</accession>
<dbReference type="InterPro" id="IPR022742">
    <property type="entry name" value="Hydrolase_4"/>
</dbReference>
<dbReference type="Pfam" id="PF12146">
    <property type="entry name" value="Hydrolase_4"/>
    <property type="match status" value="1"/>
</dbReference>
<name>A0AAJ2N2T7_9BACL</name>
<sequence>MYNYSKWYTINGVNQYVQVVSTNLDNPILIYLHGGPGDAALPLVEHFNSDLSENYTLIIWEQRGAGKSYYRFREDEHITINDFVLDLKVLIEKLLVEFKKEKICLMGHSWGSIIGMKFIISYPELIHFYIGVGQVICSQKMFKKSKEYIVNHIDNHRLKYRISSLNTKFNQDNWYSDLMFFMSQLIKQGVSLYGKSTYFSLYRYFIFSRNYSLMDCVKRLKGSEQSIVKLWHEVSEIDFSAYKNFRVPIAFIEGEYDYHASSEIVSDFYRSITSPKVYFSIKDTAHFPQWTRSDTFNLIVNSLNSSIFSHSNKIKEF</sequence>
<evidence type="ECO:0000313" key="3">
    <source>
        <dbReference type="EMBL" id="MDT8977908.1"/>
    </source>
</evidence>
<evidence type="ECO:0000256" key="1">
    <source>
        <dbReference type="ARBA" id="ARBA00022801"/>
    </source>
</evidence>
<feature type="domain" description="Serine aminopeptidase S33" evidence="2">
    <location>
        <begin position="52"/>
        <end position="147"/>
    </location>
</feature>
<dbReference type="PRINTS" id="PR00793">
    <property type="entry name" value="PROAMNOPTASE"/>
</dbReference>